<dbReference type="InterPro" id="IPR046529">
    <property type="entry name" value="DUF6594"/>
</dbReference>
<dbReference type="Pfam" id="PF20237">
    <property type="entry name" value="DUF6594"/>
    <property type="match status" value="1"/>
</dbReference>
<gene>
    <name evidence="3" type="ORF">BDV96DRAFT_158224</name>
</gene>
<evidence type="ECO:0000259" key="2">
    <source>
        <dbReference type="Pfam" id="PF20237"/>
    </source>
</evidence>
<keyword evidence="1" id="KW-0472">Membrane</keyword>
<evidence type="ECO:0000256" key="1">
    <source>
        <dbReference type="SAM" id="Phobius"/>
    </source>
</evidence>
<evidence type="ECO:0000313" key="3">
    <source>
        <dbReference type="EMBL" id="KAF2112297.1"/>
    </source>
</evidence>
<dbReference type="EMBL" id="ML977331">
    <property type="protein sequence ID" value="KAF2112297.1"/>
    <property type="molecule type" value="Genomic_DNA"/>
</dbReference>
<accession>A0A6A5Z0C4</accession>
<evidence type="ECO:0000313" key="4">
    <source>
        <dbReference type="Proteomes" id="UP000799770"/>
    </source>
</evidence>
<keyword evidence="4" id="KW-1185">Reference proteome</keyword>
<sequence length="294" mass="33220">MSQAPRGFRFATGPPPLSHLTAHSRNFVDTPEKIEHRRQGYPRLAAFINSDRDFIVFRRFGHLHVRFLLQLQDELAEIEQRLHELDNDEAYSFNLNSRRRDSNQDRTALLAGLGEKLASYDLCLEAYYKQIERAPSDSRNVQSVANWMKGNKPLVPEESAFLCNWEDLVSPGKQADHGGLDILVGRIAETLCEWGLLKVNPSRSKDKHVITVDASLIIRISRAITTSLAILTLTVPISILYKVRNMSSRLWIIGISTAVFSSCLCLFTHSRNYEIFSATAAYCAVLVVFVGNIQ</sequence>
<dbReference type="PANTHER" id="PTHR34502:SF5">
    <property type="entry name" value="DUF6594 DOMAIN-CONTAINING PROTEIN"/>
    <property type="match status" value="1"/>
</dbReference>
<reference evidence="3" key="1">
    <citation type="journal article" date="2020" name="Stud. Mycol.">
        <title>101 Dothideomycetes genomes: a test case for predicting lifestyles and emergence of pathogens.</title>
        <authorList>
            <person name="Haridas S."/>
            <person name="Albert R."/>
            <person name="Binder M."/>
            <person name="Bloem J."/>
            <person name="Labutti K."/>
            <person name="Salamov A."/>
            <person name="Andreopoulos B."/>
            <person name="Baker S."/>
            <person name="Barry K."/>
            <person name="Bills G."/>
            <person name="Bluhm B."/>
            <person name="Cannon C."/>
            <person name="Castanera R."/>
            <person name="Culley D."/>
            <person name="Daum C."/>
            <person name="Ezra D."/>
            <person name="Gonzalez J."/>
            <person name="Henrissat B."/>
            <person name="Kuo A."/>
            <person name="Liang C."/>
            <person name="Lipzen A."/>
            <person name="Lutzoni F."/>
            <person name="Magnuson J."/>
            <person name="Mondo S."/>
            <person name="Nolan M."/>
            <person name="Ohm R."/>
            <person name="Pangilinan J."/>
            <person name="Park H.-J."/>
            <person name="Ramirez L."/>
            <person name="Alfaro M."/>
            <person name="Sun H."/>
            <person name="Tritt A."/>
            <person name="Yoshinaga Y."/>
            <person name="Zwiers L.-H."/>
            <person name="Turgeon B."/>
            <person name="Goodwin S."/>
            <person name="Spatafora J."/>
            <person name="Crous P."/>
            <person name="Grigoriev I."/>
        </authorList>
    </citation>
    <scope>NUCLEOTIDE SEQUENCE</scope>
    <source>
        <strain evidence="3">CBS 627.86</strain>
    </source>
</reference>
<feature type="transmembrane region" description="Helical" evidence="1">
    <location>
        <begin position="250"/>
        <end position="269"/>
    </location>
</feature>
<protein>
    <recommendedName>
        <fullName evidence="2">DUF6594 domain-containing protein</fullName>
    </recommendedName>
</protein>
<dbReference type="PANTHER" id="PTHR34502">
    <property type="entry name" value="DUF6594 DOMAIN-CONTAINING PROTEIN-RELATED"/>
    <property type="match status" value="1"/>
</dbReference>
<dbReference type="OrthoDB" id="3533814at2759"/>
<feature type="domain" description="DUF6594" evidence="2">
    <location>
        <begin position="41"/>
        <end position="287"/>
    </location>
</feature>
<feature type="transmembrane region" description="Helical" evidence="1">
    <location>
        <begin position="223"/>
        <end position="243"/>
    </location>
</feature>
<keyword evidence="1" id="KW-1133">Transmembrane helix</keyword>
<name>A0A6A5Z0C4_9PLEO</name>
<dbReference type="Proteomes" id="UP000799770">
    <property type="component" value="Unassembled WGS sequence"/>
</dbReference>
<dbReference type="AlphaFoldDB" id="A0A6A5Z0C4"/>
<organism evidence="3 4">
    <name type="scientific">Lophiotrema nucula</name>
    <dbReference type="NCBI Taxonomy" id="690887"/>
    <lineage>
        <taxon>Eukaryota</taxon>
        <taxon>Fungi</taxon>
        <taxon>Dikarya</taxon>
        <taxon>Ascomycota</taxon>
        <taxon>Pezizomycotina</taxon>
        <taxon>Dothideomycetes</taxon>
        <taxon>Pleosporomycetidae</taxon>
        <taxon>Pleosporales</taxon>
        <taxon>Lophiotremataceae</taxon>
        <taxon>Lophiotrema</taxon>
    </lineage>
</organism>
<proteinExistence type="predicted"/>
<feature type="transmembrane region" description="Helical" evidence="1">
    <location>
        <begin position="275"/>
        <end position="293"/>
    </location>
</feature>
<keyword evidence="1" id="KW-0812">Transmembrane</keyword>